<evidence type="ECO:0000313" key="1">
    <source>
        <dbReference type="EMBL" id="KAG5562706.1"/>
    </source>
</evidence>
<accession>A0AAV6LET0</accession>
<proteinExistence type="predicted"/>
<dbReference type="EMBL" id="JACTNZ010000002">
    <property type="protein sequence ID" value="KAG5562706.1"/>
    <property type="molecule type" value="Genomic_DNA"/>
</dbReference>
<reference evidence="1" key="1">
    <citation type="submission" date="2020-08" db="EMBL/GenBank/DDBJ databases">
        <title>Plant Genome Project.</title>
        <authorList>
            <person name="Zhang R.-G."/>
        </authorList>
    </citation>
    <scope>NUCLEOTIDE SEQUENCE</scope>
    <source>
        <strain evidence="1">WSP0</strain>
        <tissue evidence="1">Leaf</tissue>
    </source>
</reference>
<sequence length="277" mass="31165">MDAVRRRLIKGDKNKGDKNTTWLINSTDEVMEIREFRGIFTGENNFFSKITVKASEQTDIDATQYGGDDSQGGQPSYLMIFCGGSLLRSSEGDLLLLRGEEFINFKTVFRDIVLDLDHDNGWSVQHCKNGSVKLTSKDGMTMTLDPSKLFAAVVDPVETLLLGTVLKFWPRIFADLYDNDKLGSTVCIVNDLMRQAKLYCVDQSKVEAAKVVGKVRDLNDLCATKVEWYRPLFPGMEDRFPLVAETMAEVDQEKLKRFAATIEPLLRQPNSLNGRSS</sequence>
<dbReference type="Proteomes" id="UP000823749">
    <property type="component" value="Chromosome 2"/>
</dbReference>
<dbReference type="AlphaFoldDB" id="A0AAV6LET0"/>
<keyword evidence="2" id="KW-1185">Reference proteome</keyword>
<name>A0AAV6LET0_9ERIC</name>
<gene>
    <name evidence="1" type="ORF">RHGRI_005435</name>
</gene>
<evidence type="ECO:0000313" key="2">
    <source>
        <dbReference type="Proteomes" id="UP000823749"/>
    </source>
</evidence>
<comment type="caution">
    <text evidence="1">The sequence shown here is derived from an EMBL/GenBank/DDBJ whole genome shotgun (WGS) entry which is preliminary data.</text>
</comment>
<protein>
    <submittedName>
        <fullName evidence="1">Uncharacterized protein</fullName>
    </submittedName>
</protein>
<organism evidence="1 2">
    <name type="scientific">Rhododendron griersonianum</name>
    <dbReference type="NCBI Taxonomy" id="479676"/>
    <lineage>
        <taxon>Eukaryota</taxon>
        <taxon>Viridiplantae</taxon>
        <taxon>Streptophyta</taxon>
        <taxon>Embryophyta</taxon>
        <taxon>Tracheophyta</taxon>
        <taxon>Spermatophyta</taxon>
        <taxon>Magnoliopsida</taxon>
        <taxon>eudicotyledons</taxon>
        <taxon>Gunneridae</taxon>
        <taxon>Pentapetalae</taxon>
        <taxon>asterids</taxon>
        <taxon>Ericales</taxon>
        <taxon>Ericaceae</taxon>
        <taxon>Ericoideae</taxon>
        <taxon>Rhodoreae</taxon>
        <taxon>Rhododendron</taxon>
    </lineage>
</organism>